<evidence type="ECO:0000259" key="2">
    <source>
        <dbReference type="Pfam" id="PF01137"/>
    </source>
</evidence>
<accession>A0A3A2ZM21</accession>
<dbReference type="AlphaFoldDB" id="A0A3A2ZM21"/>
<feature type="region of interest" description="Disordered" evidence="1">
    <location>
        <begin position="277"/>
        <end position="328"/>
    </location>
</feature>
<dbReference type="Proteomes" id="UP000266188">
    <property type="component" value="Unassembled WGS sequence"/>
</dbReference>
<dbReference type="InterPro" id="IPR037136">
    <property type="entry name" value="RNA3'_phos_cyclase_dom_sf"/>
</dbReference>
<dbReference type="GO" id="GO:0003963">
    <property type="term" value="F:RNA-3'-phosphate cyclase activity"/>
    <property type="evidence" value="ECO:0007669"/>
    <property type="project" value="TreeGrafter"/>
</dbReference>
<dbReference type="GO" id="GO:0005634">
    <property type="term" value="C:nucleus"/>
    <property type="evidence" value="ECO:0007669"/>
    <property type="project" value="TreeGrafter"/>
</dbReference>
<dbReference type="Gene3D" id="3.65.10.20">
    <property type="entry name" value="RNA 3'-terminal phosphate cyclase domain"/>
    <property type="match status" value="2"/>
</dbReference>
<reference evidence="4" key="1">
    <citation type="submission" date="2017-02" db="EMBL/GenBank/DDBJ databases">
        <authorList>
            <person name="Tafer H."/>
            <person name="Lopandic K."/>
        </authorList>
    </citation>
    <scope>NUCLEOTIDE SEQUENCE [LARGE SCALE GENOMIC DNA]</scope>
    <source>
        <strain evidence="4">CBS 366.77</strain>
    </source>
</reference>
<evidence type="ECO:0000313" key="3">
    <source>
        <dbReference type="EMBL" id="RJE24086.1"/>
    </source>
</evidence>
<keyword evidence="4" id="KW-1185">Reference proteome</keyword>
<feature type="domain" description="RNA 3'-terminal phosphate cyclase" evidence="2">
    <location>
        <begin position="15"/>
        <end position="86"/>
    </location>
</feature>
<dbReference type="InterPro" id="IPR013792">
    <property type="entry name" value="RNA3'P_cycl/enolpyr_Trfase_a/b"/>
</dbReference>
<evidence type="ECO:0000256" key="1">
    <source>
        <dbReference type="SAM" id="MobiDB-lite"/>
    </source>
</evidence>
<dbReference type="STRING" id="2070753.A0A3A2ZM21"/>
<proteinExistence type="predicted"/>
<dbReference type="SUPFAM" id="SSF55205">
    <property type="entry name" value="EPT/RTPC-like"/>
    <property type="match status" value="1"/>
</dbReference>
<dbReference type="GO" id="GO:0006396">
    <property type="term" value="P:RNA processing"/>
    <property type="evidence" value="ECO:0007669"/>
    <property type="project" value="InterPro"/>
</dbReference>
<protein>
    <submittedName>
        <fullName evidence="3">RNA 3'-terminal phosphate cyclase</fullName>
    </submittedName>
</protein>
<organism evidence="3 4">
    <name type="scientific">Aspergillus sclerotialis</name>
    <dbReference type="NCBI Taxonomy" id="2070753"/>
    <lineage>
        <taxon>Eukaryota</taxon>
        <taxon>Fungi</taxon>
        <taxon>Dikarya</taxon>
        <taxon>Ascomycota</taxon>
        <taxon>Pezizomycotina</taxon>
        <taxon>Eurotiomycetes</taxon>
        <taxon>Eurotiomycetidae</taxon>
        <taxon>Eurotiales</taxon>
        <taxon>Aspergillaceae</taxon>
        <taxon>Aspergillus</taxon>
        <taxon>Aspergillus subgen. Polypaecilum</taxon>
    </lineage>
</organism>
<feature type="domain" description="RNA 3'-terminal phosphate cyclase" evidence="2">
    <location>
        <begin position="120"/>
        <end position="520"/>
    </location>
</feature>
<dbReference type="OrthoDB" id="25029at2759"/>
<dbReference type="InterPro" id="IPR023797">
    <property type="entry name" value="RNA3'_phos_cyclase_dom"/>
</dbReference>
<dbReference type="PANTHER" id="PTHR11096">
    <property type="entry name" value="RNA 3' TERMINAL PHOSPHATE CYCLASE"/>
    <property type="match status" value="1"/>
</dbReference>
<dbReference type="EMBL" id="MVGC01000094">
    <property type="protein sequence ID" value="RJE24086.1"/>
    <property type="molecule type" value="Genomic_DNA"/>
</dbReference>
<dbReference type="PANTHER" id="PTHR11096:SF0">
    <property type="entry name" value="RNA 3'-TERMINAL PHOSPHATE CYCLASE"/>
    <property type="match status" value="1"/>
</dbReference>
<gene>
    <name evidence="3" type="ORF">PHISCL_03575</name>
</gene>
<comment type="caution">
    <text evidence="3">The sequence shown here is derived from an EMBL/GenBank/DDBJ whole genome shotgun (WGS) entry which is preliminary data.</text>
</comment>
<dbReference type="Pfam" id="PF01137">
    <property type="entry name" value="RTC"/>
    <property type="match status" value="2"/>
</dbReference>
<feature type="compositionally biased region" description="Polar residues" evidence="1">
    <location>
        <begin position="312"/>
        <end position="328"/>
    </location>
</feature>
<evidence type="ECO:0000313" key="4">
    <source>
        <dbReference type="Proteomes" id="UP000266188"/>
    </source>
</evidence>
<name>A0A3A2ZM21_9EURO</name>
<feature type="compositionally biased region" description="Basic residues" evidence="1">
    <location>
        <begin position="292"/>
        <end position="302"/>
    </location>
</feature>
<sequence>MANLPEPVHLDGRTLEGGGQLVRNALALSALTGQPVSIHHIRVNRKGKRGLKGSHLAAVKLLAEVTGSEVTGAEIGSLSVQFSPQKKRVISDGVDGDESADYPCVDGMTRSFPGRFVRTPKPIQPEYTIRLSTAGSVFLVFQALYPYLLYAGAFTGWHIKLNLTGGTNVSFSPSYDYIAQVLIPNFARLGLPRLEVQLQKRGWATGRVDLGTVTLLIDPLKLPSAEDEVTAEKADGLNSDTNSFPVLSPRFPSISVNEYQRGQITRIDITILAPDNPVLEPVRSGKGGNGRQKTRNLHRRKPSSSPKRDSSVVQNHDQGPDQTQQPETIRQYIQNETLKQLRKNLKHLPPSAFNLDTNPIHLSGGLSESTIPIEMHTSEPTFHPSQLYILLVVHTSTGFRLGRDALFGTHKDETVSGRGKQGGSGKSIQTMEDRIRKLVERCVDELMEELHGSDVGYEPGNRGPLDVHMRDQVVVFEALGRVYSGRKWDRNDGRTQNEDEKHWSLHTRTARWVCEEVLGNEW</sequence>
<dbReference type="InterPro" id="IPR000228">
    <property type="entry name" value="RNA3'_term_phos_cyc"/>
</dbReference>